<dbReference type="PANTHER" id="PTHR30605:SF0">
    <property type="entry name" value="ANHYDRO-N-ACETYLMURAMIC ACID KINASE"/>
    <property type="match status" value="1"/>
</dbReference>
<dbReference type="GO" id="GO:0097175">
    <property type="term" value="P:1,6-anhydro-N-acetyl-beta-muramic acid catabolic process"/>
    <property type="evidence" value="ECO:0007669"/>
    <property type="project" value="UniProtKB-UniRule"/>
</dbReference>
<reference evidence="2 3" key="1">
    <citation type="submission" date="2019-09" db="EMBL/GenBank/DDBJ databases">
        <title>Identification of Malikia spinosa a prominent benzene-, toluene-, and ethylbenzene-degrading bacterium: enrichment, isolation and whole genome sequencing.</title>
        <authorList>
            <person name="Tancsics A."/>
            <person name="Revesz F."/>
            <person name="Kriszt B."/>
        </authorList>
    </citation>
    <scope>NUCLEOTIDE SEQUENCE [LARGE SCALE GENOMIC DNA]</scope>
    <source>
        <strain evidence="2 3">AB6</strain>
    </source>
</reference>
<keyword evidence="1" id="KW-0547">Nucleotide-binding</keyword>
<evidence type="ECO:0000313" key="2">
    <source>
        <dbReference type="EMBL" id="MYZ51845.1"/>
    </source>
</evidence>
<dbReference type="NCBIfam" id="NF007139">
    <property type="entry name" value="PRK09585.1-3"/>
    <property type="match status" value="1"/>
</dbReference>
<dbReference type="GO" id="GO:0016301">
    <property type="term" value="F:kinase activity"/>
    <property type="evidence" value="ECO:0007669"/>
    <property type="project" value="UniProtKB-KW"/>
</dbReference>
<dbReference type="GO" id="GO:0009254">
    <property type="term" value="P:peptidoglycan turnover"/>
    <property type="evidence" value="ECO:0007669"/>
    <property type="project" value="UniProtKB-UniRule"/>
</dbReference>
<dbReference type="EMBL" id="VYSB01000005">
    <property type="protein sequence ID" value="MYZ51845.1"/>
    <property type="molecule type" value="Genomic_DNA"/>
</dbReference>
<sequence>MSGTSLDGVDGVLVDFAAQPPRVLASHGLPLPPGLRDELLALNASGSDELHRAAVAAHQLTQVYAEVVQALLAASGTPASAVQAIGAHGQTVRHHPPGAWLRGRRVDAQDPEFPPYTLQLNQPALLAELSGITVVANFRSRDIAAGGQGAPLVPAFHREVFGQPGSSVAVVNIGGIANVTALTGDGRVLGLDTGPGNMLLDLWCARHTGASYDRGGAWGATGRADQALLAKLLAEPYFALQGIKSTGRDLFHADWLQRQLQGFEALAPADVQATLVELTACSIAQALRELPWDEGASLSELLVCGGGACNDALMTVLRRELAPCPVLTTAERGWPVDLVEAAAFAWLAWQTLQGLPGNLSAVTGAAGPRILGAIHPA</sequence>
<keyword evidence="1" id="KW-0119">Carbohydrate metabolism</keyword>
<accession>A0A7C9NAD2</accession>
<comment type="pathway">
    <text evidence="1">Cell wall biogenesis; peptidoglycan recycling.</text>
</comment>
<dbReference type="CDD" id="cd24050">
    <property type="entry name" value="ASKHA_NBD_ANMK"/>
    <property type="match status" value="1"/>
</dbReference>
<dbReference type="UniPathway" id="UPA00343"/>
<keyword evidence="1" id="KW-0067">ATP-binding</keyword>
<name>A0A7C9NAD2_9BURK</name>
<dbReference type="GO" id="GO:0005524">
    <property type="term" value="F:ATP binding"/>
    <property type="evidence" value="ECO:0007669"/>
    <property type="project" value="UniProtKB-UniRule"/>
</dbReference>
<dbReference type="SUPFAM" id="SSF53067">
    <property type="entry name" value="Actin-like ATPase domain"/>
    <property type="match status" value="1"/>
</dbReference>
<gene>
    <name evidence="1" type="primary">anmK</name>
    <name evidence="2" type="ORF">F5985_06770</name>
</gene>
<feature type="binding site" evidence="1">
    <location>
        <begin position="3"/>
        <end position="10"/>
    </location>
    <ligand>
        <name>ATP</name>
        <dbReference type="ChEBI" id="CHEBI:30616"/>
    </ligand>
</feature>
<dbReference type="EC" id="2.7.1.170" evidence="1"/>
<dbReference type="PANTHER" id="PTHR30605">
    <property type="entry name" value="ANHYDRO-N-ACETYLMURAMIC ACID KINASE"/>
    <property type="match status" value="1"/>
</dbReference>
<dbReference type="InterPro" id="IPR005338">
    <property type="entry name" value="Anhydro_N_Ac-Mur_kinase"/>
</dbReference>
<dbReference type="Gene3D" id="3.30.420.40">
    <property type="match status" value="2"/>
</dbReference>
<dbReference type="HAMAP" id="MF_01270">
    <property type="entry name" value="AnhMurNAc_kinase"/>
    <property type="match status" value="1"/>
</dbReference>
<evidence type="ECO:0000256" key="1">
    <source>
        <dbReference type="HAMAP-Rule" id="MF_01270"/>
    </source>
</evidence>
<protein>
    <recommendedName>
        <fullName evidence="1">Anhydro-N-acetylmuramic acid kinase</fullName>
        <ecNumber evidence="1">2.7.1.170</ecNumber>
    </recommendedName>
    <alternativeName>
        <fullName evidence="1">AnhMurNAc kinase</fullName>
    </alternativeName>
</protein>
<dbReference type="Proteomes" id="UP000481947">
    <property type="component" value="Unassembled WGS sequence"/>
</dbReference>
<comment type="function">
    <text evidence="1">Catalyzes the specific phosphorylation of 1,6-anhydro-N-acetylmuramic acid (anhMurNAc) with the simultaneous cleavage of the 1,6-anhydro ring, generating MurNAc-6-P. Is required for the utilization of anhMurNAc either imported from the medium or derived from its own cell wall murein, and thus plays a role in cell wall recycling.</text>
</comment>
<keyword evidence="1 2" id="KW-0418">Kinase</keyword>
<dbReference type="GO" id="GO:0016773">
    <property type="term" value="F:phosphotransferase activity, alcohol group as acceptor"/>
    <property type="evidence" value="ECO:0007669"/>
    <property type="project" value="UniProtKB-UniRule"/>
</dbReference>
<keyword evidence="1 2" id="KW-0808">Transferase</keyword>
<proteinExistence type="inferred from homology"/>
<evidence type="ECO:0000313" key="3">
    <source>
        <dbReference type="Proteomes" id="UP000481947"/>
    </source>
</evidence>
<comment type="caution">
    <text evidence="2">The sequence shown here is derived from an EMBL/GenBank/DDBJ whole genome shotgun (WGS) entry which is preliminary data.</text>
</comment>
<dbReference type="Pfam" id="PF03702">
    <property type="entry name" value="AnmK"/>
    <property type="match status" value="1"/>
</dbReference>
<comment type="pathway">
    <text evidence="1">Amino-sugar metabolism; 1,6-anhydro-N-acetylmuramate degradation.</text>
</comment>
<dbReference type="GO" id="GO:0006040">
    <property type="term" value="P:amino sugar metabolic process"/>
    <property type="evidence" value="ECO:0007669"/>
    <property type="project" value="InterPro"/>
</dbReference>
<dbReference type="UniPathway" id="UPA00544"/>
<comment type="similarity">
    <text evidence="1">Belongs to the anhydro-N-acetylmuramic acid kinase family.</text>
</comment>
<dbReference type="AlphaFoldDB" id="A0A7C9NAD2"/>
<comment type="catalytic activity">
    <reaction evidence="1">
        <text>1,6-anhydro-N-acetyl-beta-muramate + ATP + H2O = N-acetyl-D-muramate 6-phosphate + ADP + H(+)</text>
        <dbReference type="Rhea" id="RHEA:24952"/>
        <dbReference type="ChEBI" id="CHEBI:15377"/>
        <dbReference type="ChEBI" id="CHEBI:15378"/>
        <dbReference type="ChEBI" id="CHEBI:30616"/>
        <dbReference type="ChEBI" id="CHEBI:58690"/>
        <dbReference type="ChEBI" id="CHEBI:58722"/>
        <dbReference type="ChEBI" id="CHEBI:456216"/>
        <dbReference type="EC" id="2.7.1.170"/>
    </reaction>
</comment>
<organism evidence="2 3">
    <name type="scientific">Malikia spinosa</name>
    <dbReference type="NCBI Taxonomy" id="86180"/>
    <lineage>
        <taxon>Bacteria</taxon>
        <taxon>Pseudomonadati</taxon>
        <taxon>Pseudomonadota</taxon>
        <taxon>Betaproteobacteria</taxon>
        <taxon>Burkholderiales</taxon>
        <taxon>Comamonadaceae</taxon>
        <taxon>Malikia</taxon>
    </lineage>
</organism>
<dbReference type="InterPro" id="IPR043129">
    <property type="entry name" value="ATPase_NBD"/>
</dbReference>